<evidence type="ECO:0000313" key="1">
    <source>
        <dbReference type="EMBL" id="TNN23678.1"/>
    </source>
</evidence>
<name>A0A4Z2E4J1_9TELE</name>
<protein>
    <submittedName>
        <fullName evidence="1">Uncharacterized protein</fullName>
    </submittedName>
</protein>
<sequence>MKSEAAAALCGPVTLETGNELHYSDMLQPLTSQEAARPRGEVASFLRPRLLHKVPPSATNCLNVAAEEIRAAARGLS</sequence>
<dbReference type="Proteomes" id="UP000314294">
    <property type="component" value="Unassembled WGS sequence"/>
</dbReference>
<evidence type="ECO:0000313" key="2">
    <source>
        <dbReference type="Proteomes" id="UP000314294"/>
    </source>
</evidence>
<gene>
    <name evidence="1" type="ORF">EYF80_066200</name>
</gene>
<comment type="caution">
    <text evidence="1">The sequence shown here is derived from an EMBL/GenBank/DDBJ whole genome shotgun (WGS) entry which is preliminary data.</text>
</comment>
<keyword evidence="2" id="KW-1185">Reference proteome</keyword>
<accession>A0A4Z2E4J1</accession>
<proteinExistence type="predicted"/>
<organism evidence="1 2">
    <name type="scientific">Liparis tanakae</name>
    <name type="common">Tanaka's snailfish</name>
    <dbReference type="NCBI Taxonomy" id="230148"/>
    <lineage>
        <taxon>Eukaryota</taxon>
        <taxon>Metazoa</taxon>
        <taxon>Chordata</taxon>
        <taxon>Craniata</taxon>
        <taxon>Vertebrata</taxon>
        <taxon>Euteleostomi</taxon>
        <taxon>Actinopterygii</taxon>
        <taxon>Neopterygii</taxon>
        <taxon>Teleostei</taxon>
        <taxon>Neoteleostei</taxon>
        <taxon>Acanthomorphata</taxon>
        <taxon>Eupercaria</taxon>
        <taxon>Perciformes</taxon>
        <taxon>Cottioidei</taxon>
        <taxon>Cottales</taxon>
        <taxon>Liparidae</taxon>
        <taxon>Liparis</taxon>
    </lineage>
</organism>
<dbReference type="AlphaFoldDB" id="A0A4Z2E4J1"/>
<reference evidence="1 2" key="1">
    <citation type="submission" date="2019-03" db="EMBL/GenBank/DDBJ databases">
        <title>First draft genome of Liparis tanakae, snailfish: a comprehensive survey of snailfish specific genes.</title>
        <authorList>
            <person name="Kim W."/>
            <person name="Song I."/>
            <person name="Jeong J.-H."/>
            <person name="Kim D."/>
            <person name="Kim S."/>
            <person name="Ryu S."/>
            <person name="Song J.Y."/>
            <person name="Lee S.K."/>
        </authorList>
    </citation>
    <scope>NUCLEOTIDE SEQUENCE [LARGE SCALE GENOMIC DNA]</scope>
    <source>
        <tissue evidence="1">Muscle</tissue>
    </source>
</reference>
<dbReference type="EMBL" id="SRLO01017693">
    <property type="protein sequence ID" value="TNN23678.1"/>
    <property type="molecule type" value="Genomic_DNA"/>
</dbReference>